<accession>C0ZA24</accession>
<dbReference type="AlphaFoldDB" id="C0ZA24"/>
<evidence type="ECO:0000313" key="1">
    <source>
        <dbReference type="EMBL" id="BAH46878.1"/>
    </source>
</evidence>
<dbReference type="EMBL" id="AP008955">
    <property type="protein sequence ID" value="BAH46878.1"/>
    <property type="molecule type" value="Genomic_DNA"/>
</dbReference>
<reference evidence="1 2" key="1">
    <citation type="submission" date="2005-03" db="EMBL/GenBank/DDBJ databases">
        <title>Brevibacillus brevis strain 47, complete genome.</title>
        <authorList>
            <person name="Hosoyama A."/>
            <person name="Yamada R."/>
            <person name="Hongo Y."/>
            <person name="Terui Y."/>
            <person name="Ankai A."/>
            <person name="Masuyama W."/>
            <person name="Sekiguchi M."/>
            <person name="Takeda T."/>
            <person name="Asano K."/>
            <person name="Ohji S."/>
            <person name="Ichikawa N."/>
            <person name="Narita S."/>
            <person name="Aoki N."/>
            <person name="Miura H."/>
            <person name="Matsushita S."/>
            <person name="Sekigawa T."/>
            <person name="Yamagata H."/>
            <person name="Yoshikawa H."/>
            <person name="Udaka S."/>
            <person name="Tanikawa S."/>
            <person name="Fujita N."/>
        </authorList>
    </citation>
    <scope>NUCLEOTIDE SEQUENCE [LARGE SCALE GENOMIC DNA]</scope>
    <source>
        <strain evidence="2">47 / JCM 6285 / NBRC 100599</strain>
    </source>
</reference>
<evidence type="ECO:0000313" key="2">
    <source>
        <dbReference type="Proteomes" id="UP000001877"/>
    </source>
</evidence>
<proteinExistence type="predicted"/>
<keyword evidence="2" id="KW-1185">Reference proteome</keyword>
<gene>
    <name evidence="1" type="ordered locus">BBR47_59010</name>
</gene>
<dbReference type="HOGENOM" id="CLU_3388409_0_0_9"/>
<sequence length="32" mass="3490">MFVRTKTVAITYDKAQLNGAIGEKCEKSCRGA</sequence>
<dbReference type="Proteomes" id="UP000001877">
    <property type="component" value="Chromosome"/>
</dbReference>
<name>C0ZA24_BREBN</name>
<dbReference type="KEGG" id="bbe:BBR47_59010"/>
<organism evidence="1 2">
    <name type="scientific">Brevibacillus brevis (strain 47 / JCM 6285 / NBRC 100599)</name>
    <dbReference type="NCBI Taxonomy" id="358681"/>
    <lineage>
        <taxon>Bacteria</taxon>
        <taxon>Bacillati</taxon>
        <taxon>Bacillota</taxon>
        <taxon>Bacilli</taxon>
        <taxon>Bacillales</taxon>
        <taxon>Paenibacillaceae</taxon>
        <taxon>Brevibacillus</taxon>
    </lineage>
</organism>
<protein>
    <submittedName>
        <fullName evidence="1">Uncharacterized protein</fullName>
    </submittedName>
</protein>